<evidence type="ECO:0000313" key="2">
    <source>
        <dbReference type="EMBL" id="GGC00043.1"/>
    </source>
</evidence>
<gene>
    <name evidence="2" type="ORF">GCM10011494_18170</name>
</gene>
<dbReference type="InterPro" id="IPR005025">
    <property type="entry name" value="FMN_Rdtase-like_dom"/>
</dbReference>
<dbReference type="Pfam" id="PF03358">
    <property type="entry name" value="FMN_red"/>
    <property type="match status" value="1"/>
</dbReference>
<dbReference type="SUPFAM" id="SSF52218">
    <property type="entry name" value="Flavoproteins"/>
    <property type="match status" value="1"/>
</dbReference>
<evidence type="ECO:0000313" key="3">
    <source>
        <dbReference type="Proteomes" id="UP000608154"/>
    </source>
</evidence>
<name>A0A916TSA5_9SPHN</name>
<comment type="caution">
    <text evidence="2">The sequence shown here is derived from an EMBL/GenBank/DDBJ whole genome shotgun (WGS) entry which is preliminary data.</text>
</comment>
<reference evidence="2" key="2">
    <citation type="submission" date="2020-09" db="EMBL/GenBank/DDBJ databases">
        <authorList>
            <person name="Sun Q."/>
            <person name="Zhou Y."/>
        </authorList>
    </citation>
    <scope>NUCLEOTIDE SEQUENCE</scope>
    <source>
        <strain evidence="2">CGMCC 1.15095</strain>
    </source>
</reference>
<accession>A0A916TSA5</accession>
<dbReference type="EMBL" id="BMHK01000010">
    <property type="protein sequence ID" value="GGC00043.1"/>
    <property type="molecule type" value="Genomic_DNA"/>
</dbReference>
<reference evidence="2" key="1">
    <citation type="journal article" date="2014" name="Int. J. Syst. Evol. Microbiol.">
        <title>Complete genome sequence of Corynebacterium casei LMG S-19264T (=DSM 44701T), isolated from a smear-ripened cheese.</title>
        <authorList>
            <consortium name="US DOE Joint Genome Institute (JGI-PGF)"/>
            <person name="Walter F."/>
            <person name="Albersmeier A."/>
            <person name="Kalinowski J."/>
            <person name="Ruckert C."/>
        </authorList>
    </citation>
    <scope>NUCLEOTIDE SEQUENCE</scope>
    <source>
        <strain evidence="2">CGMCC 1.15095</strain>
    </source>
</reference>
<dbReference type="GO" id="GO:0016491">
    <property type="term" value="F:oxidoreductase activity"/>
    <property type="evidence" value="ECO:0007669"/>
    <property type="project" value="InterPro"/>
</dbReference>
<dbReference type="InterPro" id="IPR029039">
    <property type="entry name" value="Flavoprotein-like_sf"/>
</dbReference>
<dbReference type="Gene3D" id="3.40.50.360">
    <property type="match status" value="1"/>
</dbReference>
<proteinExistence type="predicted"/>
<feature type="domain" description="NADPH-dependent FMN reductase-like" evidence="1">
    <location>
        <begin position="43"/>
        <end position="104"/>
    </location>
</feature>
<protein>
    <submittedName>
        <fullName evidence="2">Flavodoxin</fullName>
    </submittedName>
</protein>
<dbReference type="AlphaFoldDB" id="A0A916TSA5"/>
<keyword evidence="3" id="KW-1185">Reference proteome</keyword>
<dbReference type="Proteomes" id="UP000608154">
    <property type="component" value="Unassembled WGS sequence"/>
</dbReference>
<organism evidence="2 3">
    <name type="scientific">Novosphingobium endophyticum</name>
    <dbReference type="NCBI Taxonomy" id="1955250"/>
    <lineage>
        <taxon>Bacteria</taxon>
        <taxon>Pseudomonadati</taxon>
        <taxon>Pseudomonadota</taxon>
        <taxon>Alphaproteobacteria</taxon>
        <taxon>Sphingomonadales</taxon>
        <taxon>Sphingomonadaceae</taxon>
        <taxon>Novosphingobium</taxon>
    </lineage>
</organism>
<evidence type="ECO:0000259" key="1">
    <source>
        <dbReference type="Pfam" id="PF03358"/>
    </source>
</evidence>
<sequence>MTEPVLAVIWHSRTGASRAMAEAVVQGAGDQARLIAAAGTMPEHLLSARGYVFVCPENLASMTGMMKEMFDRCYYPVLGRIEGRAYATAIAAGSDGAGAQAQIDRIVTGWRLKRVAEPIIVNLAAQTPEAILAPKTVPAKWLDECRNLGAAMVEGLELGIF</sequence>
<dbReference type="RefSeq" id="WP_188770702.1">
    <property type="nucleotide sequence ID" value="NZ_BMHK01000010.1"/>
</dbReference>